<reference evidence="2" key="1">
    <citation type="submission" date="2016-10" db="EMBL/GenBank/DDBJ databases">
        <authorList>
            <person name="Varghese N."/>
            <person name="Submissions S."/>
        </authorList>
    </citation>
    <scope>NUCLEOTIDE SEQUENCE [LARGE SCALE GENOMIC DNA]</scope>
    <source>
        <strain evidence="2">YR281</strain>
    </source>
</reference>
<feature type="transmembrane region" description="Helical" evidence="1">
    <location>
        <begin position="7"/>
        <end position="30"/>
    </location>
</feature>
<dbReference type="AlphaFoldDB" id="A0A7Z7FMT3"/>
<feature type="transmembrane region" description="Helical" evidence="1">
    <location>
        <begin position="390"/>
        <end position="411"/>
    </location>
</feature>
<feature type="transmembrane region" description="Helical" evidence="1">
    <location>
        <begin position="366"/>
        <end position="384"/>
    </location>
</feature>
<evidence type="ECO:0008006" key="4">
    <source>
        <dbReference type="Google" id="ProtNLM"/>
    </source>
</evidence>
<dbReference type="Proteomes" id="UP000198900">
    <property type="component" value="Unassembled WGS sequence"/>
</dbReference>
<organism evidence="2 3">
    <name type="scientific">Paraburkholderia steynii</name>
    <dbReference type="NCBI Taxonomy" id="1245441"/>
    <lineage>
        <taxon>Bacteria</taxon>
        <taxon>Pseudomonadati</taxon>
        <taxon>Pseudomonadota</taxon>
        <taxon>Betaproteobacteria</taxon>
        <taxon>Burkholderiales</taxon>
        <taxon>Burkholderiaceae</taxon>
        <taxon>Paraburkholderia</taxon>
    </lineage>
</organism>
<dbReference type="RefSeq" id="WP_244186901.1">
    <property type="nucleotide sequence ID" value="NZ_FNDI01000028.1"/>
</dbReference>
<gene>
    <name evidence="2" type="ORF">SAMN04487926_12881</name>
</gene>
<feature type="transmembrane region" description="Helical" evidence="1">
    <location>
        <begin position="267"/>
        <end position="286"/>
    </location>
</feature>
<evidence type="ECO:0000313" key="3">
    <source>
        <dbReference type="Proteomes" id="UP000198900"/>
    </source>
</evidence>
<evidence type="ECO:0000313" key="2">
    <source>
        <dbReference type="EMBL" id="SDI96851.1"/>
    </source>
</evidence>
<name>A0A7Z7FMT3_9BURK</name>
<accession>A0A7Z7FMT3</accession>
<feature type="transmembrane region" description="Helical" evidence="1">
    <location>
        <begin position="298"/>
        <end position="317"/>
    </location>
</feature>
<keyword evidence="1" id="KW-0812">Transmembrane</keyword>
<comment type="caution">
    <text evidence="2">The sequence shown here is derived from an EMBL/GenBank/DDBJ whole genome shotgun (WGS) entry which is preliminary data.</text>
</comment>
<keyword evidence="3" id="KW-1185">Reference proteome</keyword>
<dbReference type="EMBL" id="FNDI01000028">
    <property type="protein sequence ID" value="SDI96851.1"/>
    <property type="molecule type" value="Genomic_DNA"/>
</dbReference>
<sequence>MADLKRDVVYVMLTSALPAVGNFVAVALALRYLDAEWLGKSYALLAFFFVAIDLFNFGSPRIFTVEKVRSRVSTLIFLDCFSAVGSTAVFSIFGTLLAYCGVFARTQLGVPMVLAPMCYGLSHYALGVMRFYGRSGTICLISTVSAVSRVLIVVLLITNRSLEPFFPDLLLLVEAIYGAMLLIAYLHSTRRGPPCGSEFFRPQAENFNFRTFDYKTFFLENRKEILGSWYGNAIFSGAKHIDIMIVTFILGPASGSLYRGVKSVHNLAFNCGQGVALVLTGGFKRVMAALLYLPQRHVMAVGALVFIAFVSMASWFACRVHLFPTAALGSHVMQLAFMFVAFLGATLIFLCRVLSIIVFSADRASFVRISTFEVGASLLLVSVLSYGFGLIGALAGIVITGMLVLILSLLFSRRVARRSLTTL</sequence>
<feature type="transmembrane region" description="Helical" evidence="1">
    <location>
        <begin position="42"/>
        <end position="63"/>
    </location>
</feature>
<proteinExistence type="predicted"/>
<feature type="transmembrane region" description="Helical" evidence="1">
    <location>
        <begin position="337"/>
        <end position="359"/>
    </location>
</feature>
<protein>
    <recommendedName>
        <fullName evidence="4">Polysaccharide biosynthesis protein C-terminal domain-containing protein</fullName>
    </recommendedName>
</protein>
<keyword evidence="1" id="KW-0472">Membrane</keyword>
<feature type="transmembrane region" description="Helical" evidence="1">
    <location>
        <begin position="75"/>
        <end position="96"/>
    </location>
</feature>
<evidence type="ECO:0000256" key="1">
    <source>
        <dbReference type="SAM" id="Phobius"/>
    </source>
</evidence>
<feature type="transmembrane region" description="Helical" evidence="1">
    <location>
        <begin position="138"/>
        <end position="157"/>
    </location>
</feature>
<feature type="transmembrane region" description="Helical" evidence="1">
    <location>
        <begin position="108"/>
        <end position="126"/>
    </location>
</feature>
<keyword evidence="1" id="KW-1133">Transmembrane helix</keyword>
<feature type="transmembrane region" description="Helical" evidence="1">
    <location>
        <begin position="169"/>
        <end position="186"/>
    </location>
</feature>